<evidence type="ECO:0000256" key="4">
    <source>
        <dbReference type="ARBA" id="ARBA00023172"/>
    </source>
</evidence>
<sequence length="421" mass="47817">MASLEFINYQPRSIQVKNNSISWKELKTKRIDRLPQIVWADNSTWAEANLWALEQATSSKCNIKTVRSNMSHLLAYAKWLESESIDWWHFPERESERCLVRFRGALIQARNLGELAPSTTSQRMSSVIRYYKWVREKGLISPDWPMWQDRFVGIKITNAFGLEHTLRVVSTDLAIPNRKVAGSIDLEDGLLPVSALGMKEILTLADERASEEFALMLRIGFFTGLRLGSITDLKVSTLQNATIIPNVGLKMLSVGPGARPPVATKFDVSGSVPIPTELVDTLLDYAMSTRRLKRQALASHKDQDILFLTRYGNTYSGDNSRAVNVEMSRFRTLGKDLGINVLRGFHFHRTRATYATELMKLALKLMSVSESIQFVREACLHKDEMTTMKYVRFIENNRVMKEVSDAFTLAFMGLIVSRKNG</sequence>
<evidence type="ECO:0000313" key="6">
    <source>
        <dbReference type="EMBL" id="SFT15700.1"/>
    </source>
</evidence>
<dbReference type="AlphaFoldDB" id="A0A1I6VPN4"/>
<gene>
    <name evidence="6" type="ORF">SAMN05444586_103017</name>
</gene>
<dbReference type="SUPFAM" id="SSF56349">
    <property type="entry name" value="DNA breaking-rejoining enzymes"/>
    <property type="match status" value="1"/>
</dbReference>
<accession>A0A1I6VPN4</accession>
<dbReference type="Proteomes" id="UP000182827">
    <property type="component" value="Unassembled WGS sequence"/>
</dbReference>
<proteinExistence type="inferred from homology"/>
<evidence type="ECO:0000256" key="2">
    <source>
        <dbReference type="ARBA" id="ARBA00022908"/>
    </source>
</evidence>
<dbReference type="PANTHER" id="PTHR30349:SF64">
    <property type="entry name" value="PROPHAGE INTEGRASE INTD-RELATED"/>
    <property type="match status" value="1"/>
</dbReference>
<reference evidence="7" key="1">
    <citation type="submission" date="2016-10" db="EMBL/GenBank/DDBJ databases">
        <authorList>
            <person name="Varghese N."/>
            <person name="Submissions S."/>
        </authorList>
    </citation>
    <scope>NUCLEOTIDE SEQUENCE [LARGE SCALE GENOMIC DNA]</scope>
    <source>
        <strain evidence="7">ANC 5076</strain>
    </source>
</reference>
<comment type="similarity">
    <text evidence="1">Belongs to the 'phage' integrase family.</text>
</comment>
<keyword evidence="3" id="KW-0238">DNA-binding</keyword>
<dbReference type="RefSeq" id="WP_074947382.1">
    <property type="nucleotide sequence ID" value="NZ_FOZU01000030.1"/>
</dbReference>
<dbReference type="GO" id="GO:0015074">
    <property type="term" value="P:DNA integration"/>
    <property type="evidence" value="ECO:0007669"/>
    <property type="project" value="UniProtKB-KW"/>
</dbReference>
<dbReference type="PANTHER" id="PTHR30349">
    <property type="entry name" value="PHAGE INTEGRASE-RELATED"/>
    <property type="match status" value="1"/>
</dbReference>
<dbReference type="EMBL" id="FOZU01000030">
    <property type="protein sequence ID" value="SFT15700.1"/>
    <property type="molecule type" value="Genomic_DNA"/>
</dbReference>
<dbReference type="Gene3D" id="1.10.443.10">
    <property type="entry name" value="Intergrase catalytic core"/>
    <property type="match status" value="1"/>
</dbReference>
<dbReference type="GO" id="GO:0006310">
    <property type="term" value="P:DNA recombination"/>
    <property type="evidence" value="ECO:0007669"/>
    <property type="project" value="UniProtKB-KW"/>
</dbReference>
<dbReference type="InterPro" id="IPR050090">
    <property type="entry name" value="Tyrosine_recombinase_XerCD"/>
</dbReference>
<dbReference type="PROSITE" id="PS51898">
    <property type="entry name" value="TYR_RECOMBINASE"/>
    <property type="match status" value="1"/>
</dbReference>
<protein>
    <submittedName>
        <fullName evidence="6">Phage integrase family protein</fullName>
    </submittedName>
</protein>
<dbReference type="InterPro" id="IPR002104">
    <property type="entry name" value="Integrase_catalytic"/>
</dbReference>
<feature type="domain" description="Tyr recombinase" evidence="5">
    <location>
        <begin position="191"/>
        <end position="405"/>
    </location>
</feature>
<dbReference type="Gene3D" id="1.10.150.130">
    <property type="match status" value="1"/>
</dbReference>
<dbReference type="InterPro" id="IPR011010">
    <property type="entry name" value="DNA_brk_join_enz"/>
</dbReference>
<keyword evidence="2" id="KW-0229">DNA integration</keyword>
<evidence type="ECO:0000313" key="7">
    <source>
        <dbReference type="Proteomes" id="UP000182827"/>
    </source>
</evidence>
<dbReference type="CDD" id="cd00397">
    <property type="entry name" value="DNA_BRE_C"/>
    <property type="match status" value="1"/>
</dbReference>
<keyword evidence="7" id="KW-1185">Reference proteome</keyword>
<dbReference type="Pfam" id="PF00589">
    <property type="entry name" value="Phage_integrase"/>
    <property type="match status" value="1"/>
</dbReference>
<organism evidence="6 7">
    <name type="scientific">Acinetobacter bohemicus</name>
    <dbReference type="NCBI Taxonomy" id="1435036"/>
    <lineage>
        <taxon>Bacteria</taxon>
        <taxon>Pseudomonadati</taxon>
        <taxon>Pseudomonadota</taxon>
        <taxon>Gammaproteobacteria</taxon>
        <taxon>Moraxellales</taxon>
        <taxon>Moraxellaceae</taxon>
        <taxon>Acinetobacter</taxon>
    </lineage>
</organism>
<evidence type="ECO:0000256" key="3">
    <source>
        <dbReference type="ARBA" id="ARBA00023125"/>
    </source>
</evidence>
<evidence type="ECO:0000256" key="1">
    <source>
        <dbReference type="ARBA" id="ARBA00008857"/>
    </source>
</evidence>
<dbReference type="GO" id="GO:0003677">
    <property type="term" value="F:DNA binding"/>
    <property type="evidence" value="ECO:0007669"/>
    <property type="project" value="UniProtKB-KW"/>
</dbReference>
<name>A0A1I6VPN4_9GAMM</name>
<evidence type="ECO:0000259" key="5">
    <source>
        <dbReference type="PROSITE" id="PS51898"/>
    </source>
</evidence>
<dbReference type="InterPro" id="IPR013762">
    <property type="entry name" value="Integrase-like_cat_sf"/>
</dbReference>
<dbReference type="InterPro" id="IPR010998">
    <property type="entry name" value="Integrase_recombinase_N"/>
</dbReference>
<keyword evidence="4" id="KW-0233">DNA recombination</keyword>